<gene>
    <name evidence="10" type="ORF">HLVA_04960</name>
</gene>
<dbReference type="InterPro" id="IPR049083">
    <property type="entry name" value="TACO1_YebC_N"/>
</dbReference>
<organism evidence="10 11">
    <name type="scientific">Haliovirga abyssi</name>
    <dbReference type="NCBI Taxonomy" id="2996794"/>
    <lineage>
        <taxon>Bacteria</taxon>
        <taxon>Fusobacteriati</taxon>
        <taxon>Fusobacteriota</taxon>
        <taxon>Fusobacteriia</taxon>
        <taxon>Fusobacteriales</taxon>
        <taxon>Haliovirgaceae</taxon>
        <taxon>Haliovirga</taxon>
    </lineage>
</organism>
<comment type="similarity">
    <text evidence="1 6">Belongs to the TACO1 family.</text>
</comment>
<dbReference type="PANTHER" id="PTHR12532">
    <property type="entry name" value="TRANSLATIONAL ACTIVATOR OF CYTOCHROME C OXIDASE 1"/>
    <property type="match status" value="1"/>
</dbReference>
<dbReference type="PANTHER" id="PTHR12532:SF6">
    <property type="entry name" value="TRANSCRIPTIONAL REGULATORY PROTEIN YEBC-RELATED"/>
    <property type="match status" value="1"/>
</dbReference>
<dbReference type="KEGG" id="haby:HLVA_04960"/>
<dbReference type="HAMAP" id="MF_00693">
    <property type="entry name" value="Transcrip_reg_TACO1"/>
    <property type="match status" value="1"/>
</dbReference>
<evidence type="ECO:0000256" key="5">
    <source>
        <dbReference type="ARBA" id="ARBA00023163"/>
    </source>
</evidence>
<name>A0AAU9DEY8_9FUSO</name>
<dbReference type="InterPro" id="IPR048300">
    <property type="entry name" value="TACO1_YebC-like_2nd/3rd_dom"/>
</dbReference>
<dbReference type="InterPro" id="IPR017856">
    <property type="entry name" value="Integrase-like_N"/>
</dbReference>
<dbReference type="InterPro" id="IPR029072">
    <property type="entry name" value="YebC-like"/>
</dbReference>
<accession>A0AAU9DEY8</accession>
<evidence type="ECO:0000259" key="8">
    <source>
        <dbReference type="Pfam" id="PF01709"/>
    </source>
</evidence>
<dbReference type="NCBIfam" id="TIGR01033">
    <property type="entry name" value="YebC/PmpR family DNA-binding transcriptional regulator"/>
    <property type="match status" value="1"/>
</dbReference>
<keyword evidence="3 6" id="KW-0805">Transcription regulation</keyword>
<dbReference type="GO" id="GO:0003677">
    <property type="term" value="F:DNA binding"/>
    <property type="evidence" value="ECO:0007669"/>
    <property type="project" value="UniProtKB-UniRule"/>
</dbReference>
<comment type="subcellular location">
    <subcellularLocation>
        <location evidence="6">Cytoplasm</location>
    </subcellularLocation>
</comment>
<dbReference type="AlphaFoldDB" id="A0AAU9DEY8"/>
<evidence type="ECO:0000313" key="10">
    <source>
        <dbReference type="EMBL" id="BDU49927.1"/>
    </source>
</evidence>
<dbReference type="FunFam" id="3.30.70.980:FF:000002">
    <property type="entry name" value="Probable transcriptional regulatory protein YebC"/>
    <property type="match status" value="1"/>
</dbReference>
<feature type="domain" description="TACO1/YebC-like second and third" evidence="8">
    <location>
        <begin position="82"/>
        <end position="238"/>
    </location>
</feature>
<evidence type="ECO:0000256" key="1">
    <source>
        <dbReference type="ARBA" id="ARBA00008724"/>
    </source>
</evidence>
<evidence type="ECO:0000256" key="6">
    <source>
        <dbReference type="HAMAP-Rule" id="MF_00693"/>
    </source>
</evidence>
<proteinExistence type="inferred from homology"/>
<dbReference type="GO" id="GO:0006355">
    <property type="term" value="P:regulation of DNA-templated transcription"/>
    <property type="evidence" value="ECO:0007669"/>
    <property type="project" value="UniProtKB-UniRule"/>
</dbReference>
<dbReference type="EMBL" id="AP027059">
    <property type="protein sequence ID" value="BDU49927.1"/>
    <property type="molecule type" value="Genomic_DNA"/>
</dbReference>
<feature type="domain" description="TACO1/YebC-like N-terminal" evidence="9">
    <location>
        <begin position="5"/>
        <end position="76"/>
    </location>
</feature>
<keyword evidence="5 6" id="KW-0804">Transcription</keyword>
<dbReference type="RefSeq" id="WP_307905437.1">
    <property type="nucleotide sequence ID" value="NZ_AP027059.1"/>
</dbReference>
<sequence>MSGHSKWANIQHRKGRQDAKRGKMFTKMAKELTIAAKEAGGNIEFNPRLRLAVDKAKGANMPKDNIERAIKKGTGELEGVEYLEIRYEGYGPAGVAIIVDAVTDNKNRTASSVRSIFSKSGGNLGETGVVGWMFDRKGVITFDASKVTEDEVMEVALDAGAEDVVTEETEITVLTEPDDYENVKKAIDDAGLKYEDAELTFHPQNTVDVTDEENATKVLKLIDKLEEDDDVQEVYSNFNISDELLEKIVF</sequence>
<keyword evidence="2 6" id="KW-0963">Cytoplasm</keyword>
<dbReference type="NCBIfam" id="NF009044">
    <property type="entry name" value="PRK12378.1"/>
    <property type="match status" value="1"/>
</dbReference>
<dbReference type="Pfam" id="PF20772">
    <property type="entry name" value="TACO1_YebC_N"/>
    <property type="match status" value="1"/>
</dbReference>
<dbReference type="Proteomes" id="UP001321582">
    <property type="component" value="Chromosome"/>
</dbReference>
<evidence type="ECO:0000259" key="9">
    <source>
        <dbReference type="Pfam" id="PF20772"/>
    </source>
</evidence>
<dbReference type="GO" id="GO:0005829">
    <property type="term" value="C:cytosol"/>
    <property type="evidence" value="ECO:0007669"/>
    <property type="project" value="TreeGrafter"/>
</dbReference>
<evidence type="ECO:0000313" key="11">
    <source>
        <dbReference type="Proteomes" id="UP001321582"/>
    </source>
</evidence>
<dbReference type="SUPFAM" id="SSF75625">
    <property type="entry name" value="YebC-like"/>
    <property type="match status" value="1"/>
</dbReference>
<dbReference type="FunFam" id="1.10.10.200:FF:000001">
    <property type="entry name" value="Probable transcriptional regulatory protein YebC"/>
    <property type="match status" value="1"/>
</dbReference>
<dbReference type="Gene3D" id="1.10.10.200">
    <property type="match status" value="1"/>
</dbReference>
<keyword evidence="11" id="KW-1185">Reference proteome</keyword>
<dbReference type="Gene3D" id="3.30.70.980">
    <property type="match status" value="2"/>
</dbReference>
<reference evidence="10 11" key="1">
    <citation type="submission" date="2022-11" db="EMBL/GenBank/DDBJ databases">
        <title>Haliovirga abyssi gen. nov., sp. nov., a mesophilic fermentative bacterium isolated from the Iheya North hydrothermal field and the proposal of Haliovirgaceae fam. nov.</title>
        <authorList>
            <person name="Miyazaki U."/>
            <person name="Tame A."/>
            <person name="Miyazaki J."/>
            <person name="Takai K."/>
            <person name="Sawayama S."/>
            <person name="Kitajima M."/>
            <person name="Okamoto A."/>
            <person name="Nakagawa S."/>
        </authorList>
    </citation>
    <scope>NUCLEOTIDE SEQUENCE [LARGE SCALE GENOMIC DNA]</scope>
    <source>
        <strain evidence="10 11">IC12</strain>
    </source>
</reference>
<evidence type="ECO:0000256" key="3">
    <source>
        <dbReference type="ARBA" id="ARBA00023015"/>
    </source>
</evidence>
<protein>
    <recommendedName>
        <fullName evidence="6">Probable transcriptional regulatory protein HLVA_04960</fullName>
    </recommendedName>
</protein>
<dbReference type="Pfam" id="PF01709">
    <property type="entry name" value="Transcrip_reg"/>
    <property type="match status" value="1"/>
</dbReference>
<keyword evidence="4 6" id="KW-0238">DNA-binding</keyword>
<evidence type="ECO:0000256" key="2">
    <source>
        <dbReference type="ARBA" id="ARBA00022490"/>
    </source>
</evidence>
<dbReference type="NCBIfam" id="NF001030">
    <property type="entry name" value="PRK00110.1"/>
    <property type="match status" value="1"/>
</dbReference>
<dbReference type="InterPro" id="IPR002876">
    <property type="entry name" value="Transcrip_reg_TACO1-like"/>
</dbReference>
<dbReference type="InterPro" id="IPR026564">
    <property type="entry name" value="Transcrip_reg_TACO1-like_dom3"/>
</dbReference>
<evidence type="ECO:0000256" key="7">
    <source>
        <dbReference type="SAM" id="MobiDB-lite"/>
    </source>
</evidence>
<evidence type="ECO:0000256" key="4">
    <source>
        <dbReference type="ARBA" id="ARBA00023125"/>
    </source>
</evidence>
<feature type="region of interest" description="Disordered" evidence="7">
    <location>
        <begin position="1"/>
        <end position="21"/>
    </location>
</feature>